<evidence type="ECO:0000313" key="1">
    <source>
        <dbReference type="EMBL" id="NBE09552.1"/>
    </source>
</evidence>
<accession>A0ABW9YAV7</accession>
<evidence type="ECO:0008006" key="3">
    <source>
        <dbReference type="Google" id="ProtNLM"/>
    </source>
</evidence>
<dbReference type="EMBL" id="JAAATW010000007">
    <property type="protein sequence ID" value="NBE09552.1"/>
    <property type="molecule type" value="Genomic_DNA"/>
</dbReference>
<organism evidence="1 2">
    <name type="scientific">Paragemmobacter ruber</name>
    <dbReference type="NCBI Taxonomy" id="1985673"/>
    <lineage>
        <taxon>Bacteria</taxon>
        <taxon>Pseudomonadati</taxon>
        <taxon>Pseudomonadota</taxon>
        <taxon>Alphaproteobacteria</taxon>
        <taxon>Rhodobacterales</taxon>
        <taxon>Paracoccaceae</taxon>
        <taxon>Paragemmobacter</taxon>
    </lineage>
</organism>
<protein>
    <recommendedName>
        <fullName evidence="3">Transcriptional regulator</fullName>
    </recommendedName>
</protein>
<dbReference type="InterPro" id="IPR014710">
    <property type="entry name" value="RmlC-like_jellyroll"/>
</dbReference>
<reference evidence="2" key="1">
    <citation type="submission" date="2020-01" db="EMBL/GenBank/DDBJ databases">
        <title>Sphingomonas sp. strain CSW-10.</title>
        <authorList>
            <person name="Chen W.-M."/>
        </authorList>
    </citation>
    <scope>NUCLEOTIDE SEQUENCE [LARGE SCALE GENOMIC DNA]</scope>
    <source>
        <strain evidence="2">CCP-1</strain>
    </source>
</reference>
<keyword evidence="2" id="KW-1185">Reference proteome</keyword>
<dbReference type="InterPro" id="IPR031723">
    <property type="entry name" value="DMSP_lyase"/>
</dbReference>
<gene>
    <name evidence="1" type="ORF">GU920_18570</name>
</gene>
<evidence type="ECO:0000313" key="2">
    <source>
        <dbReference type="Proteomes" id="UP001517376"/>
    </source>
</evidence>
<dbReference type="Gene3D" id="2.60.120.10">
    <property type="entry name" value="Jelly Rolls"/>
    <property type="match status" value="1"/>
</dbReference>
<sequence>MTDTPDTLLHLPPGTPGAGRIRYGAAMALYQQGKLSAATLEAFRIASASDTRPVDEVLAAHGLPPHSLAPTSATTAGQRLMDEVRAYLAPLTCPGAAELRRLIAQSDATATPPAPQPQPVVATHLPAALAALAPTHPALAKAIGAAAPHLPWASHDPAPPDHTGPACAGGHAFCPLITPDTGLGRRDAEFGLVLMAPHILCRDHSHPAPELYLPLTGPHGWRFGPARPLITKPAHRSVWHDAHRPHLIKVGPTPFLAFVFRTRDSAAPARILPAPDWPALESLRLTATP</sequence>
<dbReference type="Pfam" id="PF16867">
    <property type="entry name" value="DMSP_lyase"/>
    <property type="match status" value="1"/>
</dbReference>
<name>A0ABW9YAV7_9RHOB</name>
<dbReference type="Proteomes" id="UP001517376">
    <property type="component" value="Unassembled WGS sequence"/>
</dbReference>
<proteinExistence type="predicted"/>
<dbReference type="RefSeq" id="WP_161768606.1">
    <property type="nucleotide sequence ID" value="NZ_JAAATW010000007.1"/>
</dbReference>
<comment type="caution">
    <text evidence="1">The sequence shown here is derived from an EMBL/GenBank/DDBJ whole genome shotgun (WGS) entry which is preliminary data.</text>
</comment>